<dbReference type="Proteomes" id="UP000070371">
    <property type="component" value="Chromosome"/>
</dbReference>
<protein>
    <submittedName>
        <fullName evidence="1">Uncharacterized protein</fullName>
    </submittedName>
</protein>
<dbReference type="EMBL" id="CP014327">
    <property type="protein sequence ID" value="AML53372.1"/>
    <property type="molecule type" value="Genomic_DNA"/>
</dbReference>
<organism evidence="1 2">
    <name type="scientific">Falsihalocynthiibacter arcticus</name>
    <dbReference type="NCBI Taxonomy" id="1579316"/>
    <lineage>
        <taxon>Bacteria</taxon>
        <taxon>Pseudomonadati</taxon>
        <taxon>Pseudomonadota</taxon>
        <taxon>Alphaproteobacteria</taxon>
        <taxon>Rhodobacterales</taxon>
        <taxon>Roseobacteraceae</taxon>
        <taxon>Falsihalocynthiibacter</taxon>
    </lineage>
</organism>
<dbReference type="RefSeq" id="WP_039002796.1">
    <property type="nucleotide sequence ID" value="NZ_CP014327.1"/>
</dbReference>
<name>A0A126V4Y9_9RHOB</name>
<gene>
    <name evidence="1" type="ORF">RC74_20825</name>
</gene>
<proteinExistence type="predicted"/>
<accession>A0A126V4Y9</accession>
<dbReference type="AlphaFoldDB" id="A0A126V4Y9"/>
<keyword evidence="2" id="KW-1185">Reference proteome</keyword>
<evidence type="ECO:0000313" key="2">
    <source>
        <dbReference type="Proteomes" id="UP000070371"/>
    </source>
</evidence>
<dbReference type="STRING" id="1579316.RC74_20825"/>
<evidence type="ECO:0000313" key="1">
    <source>
        <dbReference type="EMBL" id="AML53372.1"/>
    </source>
</evidence>
<dbReference type="KEGG" id="hat:RC74_20825"/>
<dbReference type="OrthoDB" id="8578401at2"/>
<sequence>MNRFFGMIFSTAAVFGFSNIQLTAQTATATFEISAKMQGGCQLMGACAFYTLSPNGTITYTLPGSFGGEPKQKTGVLSTQDYIALIQPLTADRLQSLESSVFTGVCPSYNDGADYIFEITRDGQKTQLKTCGNALTDDPQIDTLISFFGLFTVS</sequence>
<reference evidence="1 2" key="1">
    <citation type="submission" date="2016-02" db="EMBL/GenBank/DDBJ databases">
        <title>Complete genome sequence of Halocynthiibacter arcticus PAMC 20958t from arctic marine sediment.</title>
        <authorList>
            <person name="Lee Y.M."/>
            <person name="Baek K."/>
            <person name="Lee H.K."/>
            <person name="Shin S.C."/>
        </authorList>
    </citation>
    <scope>NUCLEOTIDE SEQUENCE [LARGE SCALE GENOMIC DNA]</scope>
    <source>
        <strain evidence="1">PAMC 20958</strain>
    </source>
</reference>